<keyword evidence="10 20" id="KW-0067">ATP-binding</keyword>
<dbReference type="Proteomes" id="UP001186944">
    <property type="component" value="Unassembled WGS sequence"/>
</dbReference>
<dbReference type="PRINTS" id="PR00109">
    <property type="entry name" value="TYRKINASE"/>
</dbReference>
<dbReference type="PROSITE" id="PS00107">
    <property type="entry name" value="PROTEIN_KINASE_ATP"/>
    <property type="match status" value="1"/>
</dbReference>
<dbReference type="GO" id="GO:0043235">
    <property type="term" value="C:receptor complex"/>
    <property type="evidence" value="ECO:0007669"/>
    <property type="project" value="TreeGrafter"/>
</dbReference>
<sequence length="1364" mass="154070">MERLIACTCLVIFLQLYLVQTSSIPVQSASTPKCFTNRSDVVHKRQFYYNGKSLTIMLEGSRRVSQNITNYVLKILLLEVVGYSRVEIHEELQDSLNTTAILDRLAGCGATECVGESVRPVVPKSMVSIEVPVLPGLDLSRWRSSGRVTDAGFLGPRGRLGWFISSETTRQFWVDQNIIVDHWQSLFLPEVAYTFAMSDQLSLITNLTLKDANSGKHFCDTDECNQGIYYSPSCVFNNVTCALLLSSYPEVDNGALKTLIKNLNLPVNVAWIGDHLTHFVLEHAQKGLPVMFFGLHPEVVTSAHNFTRVQFPTCQEAYEYFPKNCDYEMTQFSKFVWNKVKTNALEAYYVISRLHFDQSTYQLLLRNHAVKHSAFEVACDWLIHNEAMWKSWIPENLAVKPKIYLLGFFPLSGPGWIEPGLKEGAELALEVVNQENSTLSEHDLDIIYIDSQCKADVAMREFIKYIQTNNSSPIAGVLGPACSDEAEPIAALSKHFNILTISYGAEAASLSDRVTYPYFYRTIPQVESHKYVYETFFKVMKWNKVGTLAEAGHEFPDYHLALQDYLKTKGITIVIKRNIKASAKVPDITQIFEDLRNQKVKIIIADLFVPAARAIMCQAYRQRMTAHEGYVWFLPSWYSNNWWDVDLHNKQTQNKEDMIPCTTPMMKYAIDGHFMLSKTLYESPKTLVIGNITIGQFKVRYAKKVGQQGGSGSPFAGFVYDAVWVYALALDKLLRTNPGAVEKLHSKESTKALMNYIEKTRFKGLSGDVSFRGSDRPGAINILQFFLNGTRVVGRYDPKVPVADGGLEIIQNKIKWLTRNGSPPTDGEIEEEECVIEEFRKAFNVSCVMAIVIANLLGFIIFIAIVIGILIFIKVRYDSKMRNTHERMKELGLLSSDFTHCLSLDEWEMPRDKVVLNRVLGEGAFGKVYGGEAYLDNECWVAVAVKTLKVGSRVEEKIDFLSEAEIMKRFNHSNIVQLLGVCTRGEPVYAVMEFHLHGDLKTYLLSRRNLVGLDLKEAEEVSPGRLTQMARDVASGLRYIHDLRYVHRDLACRNCMVHANGMVKIGDFGMTRPVIESDYYRFTKKGMLPVRWMSPESLWDGLFTAKSDIWSYGVLVFEIVTFGSFPYQGLSNSQVLEYVKKGSKLILPANCPEELCNFIYSCLAYEANDRPDIEDIIDQLLKNPEFLRPCLDAPTTSVVIEDNGSMELLTTSGQNTLTKSHSLNLATLLNRLSQTSQDTKRLSGGSMGVAKITTPTKCVKTFIPPIFNRPRSNSIGTPQENHKQRMEEYQEFHMDSPSGSLLNQSNRHSHEIPSEFTFPNGIPMAALNTPGSERADATSDYFSDNSKEICQNLTFEFCQTITSL</sequence>
<protein>
    <recommendedName>
        <fullName evidence="2">receptor protein-tyrosine kinase</fullName>
        <ecNumber evidence="2">2.7.10.1</ecNumber>
    </recommendedName>
</protein>
<evidence type="ECO:0000256" key="22">
    <source>
        <dbReference type="SAM" id="SignalP"/>
    </source>
</evidence>
<gene>
    <name evidence="24" type="ORF">FSP39_022204</name>
</gene>
<feature type="transmembrane region" description="Helical" evidence="21">
    <location>
        <begin position="848"/>
        <end position="873"/>
    </location>
</feature>
<evidence type="ECO:0000256" key="16">
    <source>
        <dbReference type="ARBA" id="ARBA00023180"/>
    </source>
</evidence>
<dbReference type="Pfam" id="PF01094">
    <property type="entry name" value="ANF_receptor"/>
    <property type="match status" value="1"/>
</dbReference>
<dbReference type="GO" id="GO:0007169">
    <property type="term" value="P:cell surface receptor protein tyrosine kinase signaling pathway"/>
    <property type="evidence" value="ECO:0007669"/>
    <property type="project" value="TreeGrafter"/>
</dbReference>
<dbReference type="PANTHER" id="PTHR24416:SF489">
    <property type="entry name" value="PROTEIN KINASE DOMAIN-CONTAINING PROTEIN"/>
    <property type="match status" value="1"/>
</dbReference>
<evidence type="ECO:0000256" key="7">
    <source>
        <dbReference type="ARBA" id="ARBA00022737"/>
    </source>
</evidence>
<comment type="function">
    <text evidence="19">Receptor for basic fibroblast growth factor.</text>
</comment>
<keyword evidence="8 20" id="KW-0547">Nucleotide-binding</keyword>
<organism evidence="24 25">
    <name type="scientific">Pinctada imbricata</name>
    <name type="common">Atlantic pearl-oyster</name>
    <name type="synonym">Pinctada martensii</name>
    <dbReference type="NCBI Taxonomy" id="66713"/>
    <lineage>
        <taxon>Eukaryota</taxon>
        <taxon>Metazoa</taxon>
        <taxon>Spiralia</taxon>
        <taxon>Lophotrochozoa</taxon>
        <taxon>Mollusca</taxon>
        <taxon>Bivalvia</taxon>
        <taxon>Autobranchia</taxon>
        <taxon>Pteriomorphia</taxon>
        <taxon>Pterioida</taxon>
        <taxon>Pterioidea</taxon>
        <taxon>Pteriidae</taxon>
        <taxon>Pinctada</taxon>
    </lineage>
</organism>
<comment type="caution">
    <text evidence="24">The sequence shown here is derived from an EMBL/GenBank/DDBJ whole genome shotgun (WGS) entry which is preliminary data.</text>
</comment>
<keyword evidence="25" id="KW-1185">Reference proteome</keyword>
<evidence type="ECO:0000259" key="23">
    <source>
        <dbReference type="PROSITE" id="PS50011"/>
    </source>
</evidence>
<feature type="binding site" evidence="20">
    <location>
        <position position="946"/>
    </location>
    <ligand>
        <name>ATP</name>
        <dbReference type="ChEBI" id="CHEBI:30616"/>
    </ligand>
</feature>
<feature type="domain" description="Protein kinase" evidence="23">
    <location>
        <begin position="914"/>
        <end position="1186"/>
    </location>
</feature>
<keyword evidence="3" id="KW-0597">Phosphoprotein</keyword>
<dbReference type="CDD" id="cd00192">
    <property type="entry name" value="PTKc"/>
    <property type="match status" value="1"/>
</dbReference>
<dbReference type="SUPFAM" id="SSF56112">
    <property type="entry name" value="Protein kinase-like (PK-like)"/>
    <property type="match status" value="1"/>
</dbReference>
<evidence type="ECO:0000256" key="18">
    <source>
        <dbReference type="ARBA" id="ARBA00051243"/>
    </source>
</evidence>
<keyword evidence="4" id="KW-0808">Transferase</keyword>
<dbReference type="EC" id="2.7.10.1" evidence="2"/>
<dbReference type="SUPFAM" id="SSF53822">
    <property type="entry name" value="Periplasmic binding protein-like I"/>
    <property type="match status" value="1"/>
</dbReference>
<evidence type="ECO:0000256" key="19">
    <source>
        <dbReference type="ARBA" id="ARBA00056965"/>
    </source>
</evidence>
<dbReference type="PROSITE" id="PS00109">
    <property type="entry name" value="PROTEIN_KINASE_TYR"/>
    <property type="match status" value="1"/>
</dbReference>
<dbReference type="Gene3D" id="3.30.200.20">
    <property type="entry name" value="Phosphorylase Kinase, domain 1"/>
    <property type="match status" value="1"/>
</dbReference>
<dbReference type="SMART" id="SM00219">
    <property type="entry name" value="TyrKc"/>
    <property type="match status" value="1"/>
</dbReference>
<evidence type="ECO:0000256" key="12">
    <source>
        <dbReference type="ARBA" id="ARBA00023136"/>
    </source>
</evidence>
<dbReference type="GO" id="GO:0005524">
    <property type="term" value="F:ATP binding"/>
    <property type="evidence" value="ECO:0007669"/>
    <property type="project" value="UniProtKB-UniRule"/>
</dbReference>
<dbReference type="InterPro" id="IPR001828">
    <property type="entry name" value="ANF_lig-bd_rcpt"/>
</dbReference>
<keyword evidence="5 21" id="KW-0812">Transmembrane</keyword>
<evidence type="ECO:0000256" key="1">
    <source>
        <dbReference type="ARBA" id="ARBA00004167"/>
    </source>
</evidence>
<dbReference type="InterPro" id="IPR000719">
    <property type="entry name" value="Prot_kinase_dom"/>
</dbReference>
<dbReference type="GO" id="GO:0004714">
    <property type="term" value="F:transmembrane receptor protein tyrosine kinase activity"/>
    <property type="evidence" value="ECO:0007669"/>
    <property type="project" value="UniProtKB-EC"/>
</dbReference>
<dbReference type="PANTHER" id="PTHR24416">
    <property type="entry name" value="TYROSINE-PROTEIN KINASE RECEPTOR"/>
    <property type="match status" value="1"/>
</dbReference>
<evidence type="ECO:0000256" key="9">
    <source>
        <dbReference type="ARBA" id="ARBA00022777"/>
    </source>
</evidence>
<feature type="chain" id="PRO_5041743167" description="receptor protein-tyrosine kinase" evidence="22">
    <location>
        <begin position="22"/>
        <end position="1364"/>
    </location>
</feature>
<evidence type="ECO:0000256" key="21">
    <source>
        <dbReference type="SAM" id="Phobius"/>
    </source>
</evidence>
<keyword evidence="16" id="KW-0325">Glycoprotein</keyword>
<keyword evidence="14" id="KW-1015">Disulfide bond</keyword>
<dbReference type="CDD" id="cd06366">
    <property type="entry name" value="PBP1_GABAb_receptor"/>
    <property type="match status" value="1"/>
</dbReference>
<name>A0AA88XJ90_PINIB</name>
<evidence type="ECO:0000256" key="15">
    <source>
        <dbReference type="ARBA" id="ARBA00023170"/>
    </source>
</evidence>
<dbReference type="Pfam" id="PF07714">
    <property type="entry name" value="PK_Tyr_Ser-Thr"/>
    <property type="match status" value="1"/>
</dbReference>
<dbReference type="PRINTS" id="PR01176">
    <property type="entry name" value="GABABRECEPTR"/>
</dbReference>
<dbReference type="Gene3D" id="1.10.510.10">
    <property type="entry name" value="Transferase(Phosphotransferase) domain 1"/>
    <property type="match status" value="1"/>
</dbReference>
<dbReference type="EMBL" id="VSWD01000012">
    <property type="protein sequence ID" value="KAK3086705.1"/>
    <property type="molecule type" value="Genomic_DNA"/>
</dbReference>
<evidence type="ECO:0000256" key="10">
    <source>
        <dbReference type="ARBA" id="ARBA00022840"/>
    </source>
</evidence>
<comment type="catalytic activity">
    <reaction evidence="18">
        <text>L-tyrosyl-[protein] + ATP = O-phospho-L-tyrosyl-[protein] + ADP + H(+)</text>
        <dbReference type="Rhea" id="RHEA:10596"/>
        <dbReference type="Rhea" id="RHEA-COMP:10136"/>
        <dbReference type="Rhea" id="RHEA-COMP:20101"/>
        <dbReference type="ChEBI" id="CHEBI:15378"/>
        <dbReference type="ChEBI" id="CHEBI:30616"/>
        <dbReference type="ChEBI" id="CHEBI:46858"/>
        <dbReference type="ChEBI" id="CHEBI:61978"/>
        <dbReference type="ChEBI" id="CHEBI:456216"/>
        <dbReference type="EC" id="2.7.10.1"/>
    </reaction>
</comment>
<evidence type="ECO:0000256" key="13">
    <source>
        <dbReference type="ARBA" id="ARBA00023137"/>
    </source>
</evidence>
<keyword evidence="11 21" id="KW-1133">Transmembrane helix</keyword>
<dbReference type="InterPro" id="IPR050122">
    <property type="entry name" value="RTK"/>
</dbReference>
<evidence type="ECO:0000256" key="11">
    <source>
        <dbReference type="ARBA" id="ARBA00022989"/>
    </source>
</evidence>
<evidence type="ECO:0000256" key="20">
    <source>
        <dbReference type="PROSITE-ProRule" id="PRU10141"/>
    </source>
</evidence>
<evidence type="ECO:0000256" key="6">
    <source>
        <dbReference type="ARBA" id="ARBA00022729"/>
    </source>
</evidence>
<evidence type="ECO:0000256" key="4">
    <source>
        <dbReference type="ARBA" id="ARBA00022679"/>
    </source>
</evidence>
<dbReference type="InterPro" id="IPR008266">
    <property type="entry name" value="Tyr_kinase_AS"/>
</dbReference>
<evidence type="ECO:0000313" key="24">
    <source>
        <dbReference type="EMBL" id="KAK3086705.1"/>
    </source>
</evidence>
<keyword evidence="15" id="KW-0675">Receptor</keyword>
<feature type="signal peptide" evidence="22">
    <location>
        <begin position="1"/>
        <end position="21"/>
    </location>
</feature>
<keyword evidence="12 21" id="KW-0472">Membrane</keyword>
<dbReference type="PROSITE" id="PS50011">
    <property type="entry name" value="PROTEIN_KINASE_DOM"/>
    <property type="match status" value="1"/>
</dbReference>
<dbReference type="InterPro" id="IPR020635">
    <property type="entry name" value="Tyr_kinase_cat_dom"/>
</dbReference>
<accession>A0AA88XJ90</accession>
<dbReference type="Gene3D" id="3.40.50.2300">
    <property type="match status" value="2"/>
</dbReference>
<keyword evidence="13" id="KW-0829">Tyrosine-protein kinase</keyword>
<dbReference type="InterPro" id="IPR001245">
    <property type="entry name" value="Ser-Thr/Tyr_kinase_cat_dom"/>
</dbReference>
<evidence type="ECO:0000256" key="14">
    <source>
        <dbReference type="ARBA" id="ARBA00023157"/>
    </source>
</evidence>
<dbReference type="FunFam" id="3.30.200.20:FF:000593">
    <property type="entry name" value="Predicted protein"/>
    <property type="match status" value="1"/>
</dbReference>
<keyword evidence="7" id="KW-0677">Repeat</keyword>
<evidence type="ECO:0000256" key="3">
    <source>
        <dbReference type="ARBA" id="ARBA00022553"/>
    </source>
</evidence>
<evidence type="ECO:0000256" key="8">
    <source>
        <dbReference type="ARBA" id="ARBA00022741"/>
    </source>
</evidence>
<dbReference type="InterPro" id="IPR028082">
    <property type="entry name" value="Peripla_BP_I"/>
</dbReference>
<evidence type="ECO:0000256" key="17">
    <source>
        <dbReference type="ARBA" id="ARBA00023319"/>
    </source>
</evidence>
<proteinExistence type="predicted"/>
<dbReference type="FunFam" id="1.10.510.10:FF:001227">
    <property type="entry name" value="Tyrosine-protein kinase receptor"/>
    <property type="match status" value="1"/>
</dbReference>
<evidence type="ECO:0000256" key="5">
    <source>
        <dbReference type="ARBA" id="ARBA00022692"/>
    </source>
</evidence>
<keyword evidence="17" id="KW-0393">Immunoglobulin domain</keyword>
<keyword evidence="6 22" id="KW-0732">Signal</keyword>
<dbReference type="InterPro" id="IPR011009">
    <property type="entry name" value="Kinase-like_dom_sf"/>
</dbReference>
<comment type="subcellular location">
    <subcellularLocation>
        <location evidence="1">Membrane</location>
        <topology evidence="1">Single-pass membrane protein</topology>
    </subcellularLocation>
</comment>
<evidence type="ECO:0000313" key="25">
    <source>
        <dbReference type="Proteomes" id="UP001186944"/>
    </source>
</evidence>
<dbReference type="GO" id="GO:0005886">
    <property type="term" value="C:plasma membrane"/>
    <property type="evidence" value="ECO:0007669"/>
    <property type="project" value="TreeGrafter"/>
</dbReference>
<dbReference type="InterPro" id="IPR017441">
    <property type="entry name" value="Protein_kinase_ATP_BS"/>
</dbReference>
<reference evidence="24" key="1">
    <citation type="submission" date="2019-08" db="EMBL/GenBank/DDBJ databases">
        <title>The improved chromosome-level genome for the pearl oyster Pinctada fucata martensii using PacBio sequencing and Hi-C.</title>
        <authorList>
            <person name="Zheng Z."/>
        </authorList>
    </citation>
    <scope>NUCLEOTIDE SEQUENCE</scope>
    <source>
        <strain evidence="24">ZZ-2019</strain>
        <tissue evidence="24">Adductor muscle</tissue>
    </source>
</reference>
<evidence type="ECO:0000256" key="2">
    <source>
        <dbReference type="ARBA" id="ARBA00011902"/>
    </source>
</evidence>
<keyword evidence="9" id="KW-0418">Kinase</keyword>